<evidence type="ECO:0000256" key="11">
    <source>
        <dbReference type="ARBA" id="ARBA00023317"/>
    </source>
</evidence>
<keyword evidence="5" id="KW-0210">Decarboxylase</keyword>
<reference evidence="13 14" key="1">
    <citation type="journal article" date="2015" name="Int. J. Syst. Evol. Microbiol.">
        <title>Exiguobacterium enclense sp. nov., isolated from sediment.</title>
        <authorList>
            <person name="Dastager S.G."/>
            <person name="Mawlankar R."/>
            <person name="Sonalkar V.V."/>
            <person name="Thorat M.N."/>
            <person name="Mual P."/>
            <person name="Verma A."/>
            <person name="Krishnamurthi S."/>
            <person name="Tang S.K."/>
            <person name="Li W.J."/>
        </authorList>
    </citation>
    <scope>NUCLEOTIDE SEQUENCE [LARGE SCALE GENOMIC DNA]</scope>
    <source>
        <strain evidence="13 14">NIO-1109</strain>
    </source>
</reference>
<dbReference type="Proteomes" id="UP000053797">
    <property type="component" value="Unassembled WGS sequence"/>
</dbReference>
<keyword evidence="8" id="KW-0594">Phospholipid biosynthesis</keyword>
<evidence type="ECO:0000256" key="6">
    <source>
        <dbReference type="ARBA" id="ARBA00023098"/>
    </source>
</evidence>
<evidence type="ECO:0000256" key="12">
    <source>
        <dbReference type="ARBA" id="ARBA00024326"/>
    </source>
</evidence>
<keyword evidence="11" id="KW-0670">Pyruvate</keyword>
<dbReference type="NCBIfam" id="NF002853">
    <property type="entry name" value="PRK03140.1"/>
    <property type="match status" value="1"/>
</dbReference>
<dbReference type="PANTHER" id="PTHR10067">
    <property type="entry name" value="PHOSPHATIDYLSERINE DECARBOXYLASE"/>
    <property type="match status" value="1"/>
</dbReference>
<protein>
    <recommendedName>
        <fullName evidence="3">phosphatidylserine decarboxylase</fullName>
        <ecNumber evidence="3">4.1.1.65</ecNumber>
    </recommendedName>
</protein>
<dbReference type="PANTHER" id="PTHR10067:SF6">
    <property type="entry name" value="PHOSPHATIDYLSERINE DECARBOXYLASE PROENZYME, MITOCHONDRIAL"/>
    <property type="match status" value="1"/>
</dbReference>
<evidence type="ECO:0000256" key="2">
    <source>
        <dbReference type="ARBA" id="ARBA00005189"/>
    </source>
</evidence>
<evidence type="ECO:0000256" key="8">
    <source>
        <dbReference type="ARBA" id="ARBA00023209"/>
    </source>
</evidence>
<evidence type="ECO:0000256" key="9">
    <source>
        <dbReference type="ARBA" id="ARBA00023239"/>
    </source>
</evidence>
<dbReference type="EC" id="4.1.1.65" evidence="3"/>
<keyword evidence="7" id="KW-0865">Zymogen</keyword>
<evidence type="ECO:0000313" key="14">
    <source>
        <dbReference type="Proteomes" id="UP000053797"/>
    </source>
</evidence>
<evidence type="ECO:0000256" key="1">
    <source>
        <dbReference type="ARBA" id="ARBA00001928"/>
    </source>
</evidence>
<dbReference type="AlphaFoldDB" id="A0A0V8GHC7"/>
<keyword evidence="4" id="KW-0444">Lipid biosynthesis</keyword>
<comment type="pathway">
    <text evidence="2">Lipid metabolism.</text>
</comment>
<evidence type="ECO:0000256" key="4">
    <source>
        <dbReference type="ARBA" id="ARBA00022516"/>
    </source>
</evidence>
<dbReference type="RefSeq" id="WP_058265379.1">
    <property type="nucleotide sequence ID" value="NZ_FMYN01000002.1"/>
</dbReference>
<gene>
    <name evidence="13" type="ORF">AS033_06895</name>
</gene>
<sequence>MIKKWFYSRVFELNGHPLVAKQLKRFAMSRISRPFIRPFVQAYDLNMTEATRNLEAYSSLHDVFIRHVKPEMRPIDQSEGAFVSPCDGVLSVVDDLTADSRFTVKGQSYTVSELLGSHHEAQQYVGGRVMIFYLSPQNYHRVHVPMDGTVRTSYTLGRDSAPVNEIGLTHALRPLTRNYRRVTRIVQGKHALEHVMVGALNVNSIVRTNESKDFRRGDEFGYFSFGSTVVLICPKDALTLDSQAIGPVLMGQRLGQWHS</sequence>
<evidence type="ECO:0000256" key="5">
    <source>
        <dbReference type="ARBA" id="ARBA00022793"/>
    </source>
</evidence>
<dbReference type="GO" id="GO:0006646">
    <property type="term" value="P:phosphatidylethanolamine biosynthetic process"/>
    <property type="evidence" value="ECO:0007669"/>
    <property type="project" value="UniProtKB-UniPathway"/>
</dbReference>
<evidence type="ECO:0000313" key="13">
    <source>
        <dbReference type="EMBL" id="KSU49660.1"/>
    </source>
</evidence>
<evidence type="ECO:0000256" key="10">
    <source>
        <dbReference type="ARBA" id="ARBA00023264"/>
    </source>
</evidence>
<dbReference type="Pfam" id="PF02666">
    <property type="entry name" value="PS_Dcarbxylase"/>
    <property type="match status" value="1"/>
</dbReference>
<evidence type="ECO:0000256" key="7">
    <source>
        <dbReference type="ARBA" id="ARBA00023145"/>
    </source>
</evidence>
<comment type="caution">
    <text evidence="13">The sequence shown here is derived from an EMBL/GenBank/DDBJ whole genome shotgun (WGS) entry which is preliminary data.</text>
</comment>
<proteinExistence type="predicted"/>
<accession>A0A0V8GHC7</accession>
<dbReference type="UniPathway" id="UPA00558"/>
<keyword evidence="6" id="KW-0443">Lipid metabolism</keyword>
<dbReference type="EMBL" id="LNQL01000002">
    <property type="protein sequence ID" value="KSU49660.1"/>
    <property type="molecule type" value="Genomic_DNA"/>
</dbReference>
<name>A0A0V8GHC7_9BACL</name>
<keyword evidence="9" id="KW-0456">Lyase</keyword>
<dbReference type="OrthoDB" id="9802030at2"/>
<comment type="pathway">
    <text evidence="12">Phospholipid metabolism; phosphatidylethanolamine biosynthesis.</text>
</comment>
<dbReference type="InterPro" id="IPR033177">
    <property type="entry name" value="PSD-B"/>
</dbReference>
<dbReference type="InterPro" id="IPR003817">
    <property type="entry name" value="PS_Dcarbxylase"/>
</dbReference>
<dbReference type="GO" id="GO:0004609">
    <property type="term" value="F:phosphatidylserine decarboxylase activity"/>
    <property type="evidence" value="ECO:0007669"/>
    <property type="project" value="UniProtKB-EC"/>
</dbReference>
<dbReference type="NCBIfam" id="TIGR00163">
    <property type="entry name" value="PS_decarb"/>
    <property type="match status" value="1"/>
</dbReference>
<comment type="cofactor">
    <cofactor evidence="1">
        <name>pyruvate</name>
        <dbReference type="ChEBI" id="CHEBI:15361"/>
    </cofactor>
</comment>
<evidence type="ECO:0000256" key="3">
    <source>
        <dbReference type="ARBA" id="ARBA00012243"/>
    </source>
</evidence>
<keyword evidence="10" id="KW-1208">Phospholipid metabolism</keyword>
<organism evidence="13 14">
    <name type="scientific">Exiguobacterium indicum</name>
    <dbReference type="NCBI Taxonomy" id="296995"/>
    <lineage>
        <taxon>Bacteria</taxon>
        <taxon>Bacillati</taxon>
        <taxon>Bacillota</taxon>
        <taxon>Bacilli</taxon>
        <taxon>Bacillales</taxon>
        <taxon>Bacillales Family XII. Incertae Sedis</taxon>
        <taxon>Exiguobacterium</taxon>
    </lineage>
</organism>